<feature type="domain" description="SWIM-type" evidence="4">
    <location>
        <begin position="62"/>
        <end position="98"/>
    </location>
</feature>
<dbReference type="InterPro" id="IPR007527">
    <property type="entry name" value="Znf_SWIM"/>
</dbReference>
<dbReference type="OrthoDB" id="9784722at2"/>
<dbReference type="RefSeq" id="WP_090744635.1">
    <property type="nucleotide sequence ID" value="NZ_CZQA01000001.1"/>
</dbReference>
<keyword evidence="1" id="KW-0479">Metal-binding</keyword>
<evidence type="ECO:0000256" key="1">
    <source>
        <dbReference type="PROSITE-ProRule" id="PRU00325"/>
    </source>
</evidence>
<evidence type="ECO:0000313" key="5">
    <source>
        <dbReference type="EMBL" id="CUS33235.1"/>
    </source>
</evidence>
<keyword evidence="1" id="KW-0863">Zinc-finger</keyword>
<reference evidence="5 6" key="1">
    <citation type="submission" date="2015-10" db="EMBL/GenBank/DDBJ databases">
        <authorList>
            <person name="Gilbert D.G."/>
        </authorList>
    </citation>
    <scope>NUCLEOTIDE SEQUENCE [LARGE SCALE GENOMIC DNA]</scope>
    <source>
        <strain evidence="5">COMA1</strain>
    </source>
</reference>
<name>A0A0S4L686_9BACT</name>
<dbReference type="GO" id="GO:0008270">
    <property type="term" value="F:zinc ion binding"/>
    <property type="evidence" value="ECO:0007669"/>
    <property type="project" value="UniProtKB-KW"/>
</dbReference>
<evidence type="ECO:0000256" key="2">
    <source>
        <dbReference type="SAM" id="Coils"/>
    </source>
</evidence>
<keyword evidence="1" id="KW-0862">Zinc</keyword>
<dbReference type="AlphaFoldDB" id="A0A0S4L686"/>
<feature type="region of interest" description="Disordered" evidence="3">
    <location>
        <begin position="105"/>
        <end position="131"/>
    </location>
</feature>
<keyword evidence="2" id="KW-0175">Coiled coil</keyword>
<gene>
    <name evidence="5" type="ORF">COMA1_11040</name>
</gene>
<evidence type="ECO:0000259" key="4">
    <source>
        <dbReference type="PROSITE" id="PS50966"/>
    </source>
</evidence>
<evidence type="ECO:0000256" key="3">
    <source>
        <dbReference type="SAM" id="MobiDB-lite"/>
    </source>
</evidence>
<protein>
    <recommendedName>
        <fullName evidence="4">SWIM-type domain-containing protein</fullName>
    </recommendedName>
</protein>
<dbReference type="Proteomes" id="UP000199032">
    <property type="component" value="Unassembled WGS sequence"/>
</dbReference>
<evidence type="ECO:0000313" key="6">
    <source>
        <dbReference type="Proteomes" id="UP000199032"/>
    </source>
</evidence>
<organism evidence="5 6">
    <name type="scientific">Candidatus Nitrospira nitrosa</name>
    <dbReference type="NCBI Taxonomy" id="1742972"/>
    <lineage>
        <taxon>Bacteria</taxon>
        <taxon>Pseudomonadati</taxon>
        <taxon>Nitrospirota</taxon>
        <taxon>Nitrospiria</taxon>
        <taxon>Nitrospirales</taxon>
        <taxon>Nitrospiraceae</taxon>
        <taxon>Nitrospira</taxon>
    </lineage>
</organism>
<feature type="coiled-coil region" evidence="2">
    <location>
        <begin position="182"/>
        <end position="268"/>
    </location>
</feature>
<dbReference type="STRING" id="1742972.COMA1_11040"/>
<accession>A0A0S4L686</accession>
<sequence length="300" mass="33344">MTNKIPCCAERLNLLVPQMIQAVSEAAAYHVACQYVTEKRVRIAEASDSQISSTVIGNAGLYEQHVNLKDGYLFSACSCSVPEEPLCRHSIAVLLEYHRWSTPQASSTSGIQKESPSRPQTNHSHKPSPLTLQSSVADIKLSEILKFVEWLQPAMKAIEKEQPLPPSPVIEAGEVSAWILAIKSLEDRRRETEDVLATLEAELRDRKAYAGRLTQQLQASVAELKTAQTTTRDLEREVSTYRASLTKLGELTNEVAQYDEQIRMAAREILEKGSHFDKVATSFKEVAEELQAVAKTTPQP</sequence>
<dbReference type="PROSITE" id="PS50966">
    <property type="entry name" value="ZF_SWIM"/>
    <property type="match status" value="1"/>
</dbReference>
<proteinExistence type="predicted"/>
<feature type="compositionally biased region" description="Polar residues" evidence="3">
    <location>
        <begin position="105"/>
        <end position="122"/>
    </location>
</feature>
<dbReference type="EMBL" id="CZQA01000001">
    <property type="protein sequence ID" value="CUS33235.1"/>
    <property type="molecule type" value="Genomic_DNA"/>
</dbReference>
<dbReference type="Gene3D" id="1.10.287.1490">
    <property type="match status" value="1"/>
</dbReference>
<keyword evidence="6" id="KW-1185">Reference proteome</keyword>